<protein>
    <submittedName>
        <fullName evidence="3">Lysophospholipase L1-like esterase</fullName>
    </submittedName>
</protein>
<gene>
    <name evidence="3" type="ORF">J2S74_000829</name>
</gene>
<dbReference type="Pfam" id="PF13472">
    <property type="entry name" value="Lipase_GDSL_2"/>
    <property type="match status" value="1"/>
</dbReference>
<dbReference type="Proteomes" id="UP001230005">
    <property type="component" value="Unassembled WGS sequence"/>
</dbReference>
<dbReference type="SUPFAM" id="SSF52266">
    <property type="entry name" value="SGNH hydrolase"/>
    <property type="match status" value="1"/>
</dbReference>
<comment type="caution">
    <text evidence="3">The sequence shown here is derived from an EMBL/GenBank/DDBJ whole genome shotgun (WGS) entry which is preliminary data.</text>
</comment>
<reference evidence="3 4" key="1">
    <citation type="submission" date="2023-07" db="EMBL/GenBank/DDBJ databases">
        <title>Genomic Encyclopedia of Type Strains, Phase IV (KMG-IV): sequencing the most valuable type-strain genomes for metagenomic binning, comparative biology and taxonomic classification.</title>
        <authorList>
            <person name="Goeker M."/>
        </authorList>
    </citation>
    <scope>NUCLEOTIDE SEQUENCE [LARGE SCALE GENOMIC DNA]</scope>
    <source>
        <strain evidence="3 4">DSM 9768</strain>
    </source>
</reference>
<evidence type="ECO:0000256" key="1">
    <source>
        <dbReference type="SAM" id="Phobius"/>
    </source>
</evidence>
<dbReference type="InterPro" id="IPR013830">
    <property type="entry name" value="SGNH_hydro"/>
</dbReference>
<sequence length="334" mass="37178">MKRVLPVFLVIVLFGMIFSPGVKGNEGEEEKVLVSLGDSISAGYNLEAPTNQAFPHLIGEGSFEVTNLAVPGWTTRDLLMALKDDETFWTHIEDANVVTINIGSNDLLQAINFFGLLEEPSSFNPEVVQEGLLDARYVLWRNLTEILGIIRYHTDEPIIFYNIYNPIVSDGSFLMELLYIIVDELILDINRNILESYHSIEEKILVVDAYGVFSGNQEQYIIPGDIHPNTAGQERLAQLADAALGYGEVVAEVSGEGTVEEDLPVLKEDKAIEETADEDYLVAEEQEGEELDETGTTSFFSLFSIFIGTAICIWLILIGKQYLKKRGKSSDLET</sequence>
<keyword evidence="1" id="KW-0472">Membrane</keyword>
<keyword evidence="1" id="KW-1133">Transmembrane helix</keyword>
<name>A0ABT9ZQE1_9BACI</name>
<feature type="transmembrane region" description="Helical" evidence="1">
    <location>
        <begin position="299"/>
        <end position="318"/>
    </location>
</feature>
<dbReference type="CDD" id="cd00229">
    <property type="entry name" value="SGNH_hydrolase"/>
    <property type="match status" value="1"/>
</dbReference>
<organism evidence="3 4">
    <name type="scientific">Evansella vedderi</name>
    <dbReference type="NCBI Taxonomy" id="38282"/>
    <lineage>
        <taxon>Bacteria</taxon>
        <taxon>Bacillati</taxon>
        <taxon>Bacillota</taxon>
        <taxon>Bacilli</taxon>
        <taxon>Bacillales</taxon>
        <taxon>Bacillaceae</taxon>
        <taxon>Evansella</taxon>
    </lineage>
</organism>
<keyword evidence="4" id="KW-1185">Reference proteome</keyword>
<accession>A0ABT9ZQE1</accession>
<dbReference type="InterPro" id="IPR036514">
    <property type="entry name" value="SGNH_hydro_sf"/>
</dbReference>
<dbReference type="RefSeq" id="WP_307322124.1">
    <property type="nucleotide sequence ID" value="NZ_JAUSUG010000002.1"/>
</dbReference>
<evidence type="ECO:0000313" key="4">
    <source>
        <dbReference type="Proteomes" id="UP001230005"/>
    </source>
</evidence>
<dbReference type="EMBL" id="JAUSUG010000002">
    <property type="protein sequence ID" value="MDQ0253457.1"/>
    <property type="molecule type" value="Genomic_DNA"/>
</dbReference>
<keyword evidence="1" id="KW-0812">Transmembrane</keyword>
<evidence type="ECO:0000313" key="3">
    <source>
        <dbReference type="EMBL" id="MDQ0253457.1"/>
    </source>
</evidence>
<dbReference type="Gene3D" id="3.40.50.1110">
    <property type="entry name" value="SGNH hydrolase"/>
    <property type="match status" value="1"/>
</dbReference>
<feature type="domain" description="SGNH hydrolase-type esterase" evidence="2">
    <location>
        <begin position="36"/>
        <end position="234"/>
    </location>
</feature>
<proteinExistence type="predicted"/>
<evidence type="ECO:0000259" key="2">
    <source>
        <dbReference type="Pfam" id="PF13472"/>
    </source>
</evidence>